<organism evidence="1 2">
    <name type="scientific">Pseudomonas fulva</name>
    <dbReference type="NCBI Taxonomy" id="47880"/>
    <lineage>
        <taxon>Bacteria</taxon>
        <taxon>Pseudomonadati</taxon>
        <taxon>Pseudomonadota</taxon>
        <taxon>Gammaproteobacteria</taxon>
        <taxon>Pseudomonadales</taxon>
        <taxon>Pseudomonadaceae</taxon>
        <taxon>Pseudomonas</taxon>
    </lineage>
</organism>
<reference evidence="1 2" key="1">
    <citation type="submission" date="2020-11" db="EMBL/GenBank/DDBJ databases">
        <title>Pseudomonas fulva producing VIM-24.</title>
        <authorList>
            <person name="Liu S."/>
        </authorList>
    </citation>
    <scope>NUCLEOTIDE SEQUENCE [LARGE SCALE GENOMIC DNA]</scope>
    <source>
        <strain evidence="1 2">ZDHY414</strain>
    </source>
</reference>
<proteinExistence type="predicted"/>
<dbReference type="AlphaFoldDB" id="A0A7S9Q7W0"/>
<dbReference type="Proteomes" id="UP000594430">
    <property type="component" value="Chromosome"/>
</dbReference>
<gene>
    <name evidence="1" type="ORF">IZU98_22605</name>
</gene>
<protein>
    <submittedName>
        <fullName evidence="1">Uncharacterized protein</fullName>
    </submittedName>
</protein>
<sequence length="74" mass="8316">MTKAIDKKARVKPGFFCVWNFTFVCTRRFRITVSDQTFGTLLGVFPTAQQQLTGVRFGDLDTAQVGRQLSIAVE</sequence>
<accession>A0A7S9Q7W0</accession>
<dbReference type="EMBL" id="CP064946">
    <property type="protein sequence ID" value="QPH49118.1"/>
    <property type="molecule type" value="Genomic_DNA"/>
</dbReference>
<evidence type="ECO:0000313" key="1">
    <source>
        <dbReference type="EMBL" id="QPH49118.1"/>
    </source>
</evidence>
<evidence type="ECO:0000313" key="2">
    <source>
        <dbReference type="Proteomes" id="UP000594430"/>
    </source>
</evidence>
<name>A0A7S9Q7W0_9PSED</name>